<feature type="transmembrane region" description="Helical" evidence="6">
    <location>
        <begin position="342"/>
        <end position="363"/>
    </location>
</feature>
<dbReference type="Proteomes" id="UP000570166">
    <property type="component" value="Unassembled WGS sequence"/>
</dbReference>
<evidence type="ECO:0000256" key="5">
    <source>
        <dbReference type="ARBA" id="ARBA00023136"/>
    </source>
</evidence>
<dbReference type="Pfam" id="PF01594">
    <property type="entry name" value="AI-2E_transport"/>
    <property type="match status" value="1"/>
</dbReference>
<keyword evidence="4 6" id="KW-1133">Transmembrane helix</keyword>
<feature type="transmembrane region" description="Helical" evidence="6">
    <location>
        <begin position="89"/>
        <end position="111"/>
    </location>
</feature>
<evidence type="ECO:0000256" key="2">
    <source>
        <dbReference type="ARBA" id="ARBA00009773"/>
    </source>
</evidence>
<keyword evidence="8" id="KW-1185">Reference proteome</keyword>
<evidence type="ECO:0000256" key="4">
    <source>
        <dbReference type="ARBA" id="ARBA00022989"/>
    </source>
</evidence>
<comment type="subcellular location">
    <subcellularLocation>
        <location evidence="1">Membrane</location>
        <topology evidence="1">Multi-pass membrane protein</topology>
    </subcellularLocation>
</comment>
<feature type="transmembrane region" description="Helical" evidence="6">
    <location>
        <begin position="301"/>
        <end position="322"/>
    </location>
</feature>
<evidence type="ECO:0000313" key="8">
    <source>
        <dbReference type="Proteomes" id="UP000570166"/>
    </source>
</evidence>
<proteinExistence type="inferred from homology"/>
<gene>
    <name evidence="7" type="ORF">HZF05_04015</name>
</gene>
<protein>
    <submittedName>
        <fullName evidence="7">AI-2E family transporter</fullName>
    </submittedName>
</protein>
<evidence type="ECO:0000256" key="1">
    <source>
        <dbReference type="ARBA" id="ARBA00004141"/>
    </source>
</evidence>
<feature type="transmembrane region" description="Helical" evidence="6">
    <location>
        <begin position="59"/>
        <end position="77"/>
    </location>
</feature>
<dbReference type="PANTHER" id="PTHR21716">
    <property type="entry name" value="TRANSMEMBRANE PROTEIN"/>
    <property type="match status" value="1"/>
</dbReference>
<name>A0A838L186_9SPHN</name>
<dbReference type="EMBL" id="JACEIB010000002">
    <property type="protein sequence ID" value="MBA2933253.1"/>
    <property type="molecule type" value="Genomic_DNA"/>
</dbReference>
<organism evidence="7 8">
    <name type="scientific">Sphingomonas chungangi</name>
    <dbReference type="NCBI Taxonomy" id="2683589"/>
    <lineage>
        <taxon>Bacteria</taxon>
        <taxon>Pseudomonadati</taxon>
        <taxon>Pseudomonadota</taxon>
        <taxon>Alphaproteobacteria</taxon>
        <taxon>Sphingomonadales</taxon>
        <taxon>Sphingomonadaceae</taxon>
        <taxon>Sphingomonas</taxon>
    </lineage>
</organism>
<sequence>MDEAAEKIGSAVERHTESQWAAVVTGGYHRDRLLAATALILGIGLVLALPFALRAGAEFFLPLTAALVVAIALVPLLEWLERRGLPSAAAAFLCVLFFIGVANMAIASVVVPASNWAAILPKRIGMIRTTVRPLVDVYAQLNKSVGELANTIMISKSHTRTVTLDTPNSLLSLLTTSAPFVIVQFFFAMLVIFFFLSGWTRARRHTITSRSTFDSAMTLARVIQEVVDRTSSYIATITTINVILGCIVAAAVYYVGLPTPLMWGGLVALLNYVPYVGPVGCVLLLALGGLMTFADPWYAAAPPLIFLGLHLVEANVVTPMIVGRKLTLSPLLILVSLSFWAWVWGTVGAVLATPLLIIVHTVLDTAGRPDIAGFLFERGTLGGDARKDSGEPPPLA</sequence>
<feature type="transmembrane region" description="Helical" evidence="6">
    <location>
        <begin position="170"/>
        <end position="196"/>
    </location>
</feature>
<accession>A0A838L186</accession>
<keyword evidence="5 6" id="KW-0472">Membrane</keyword>
<feature type="transmembrane region" description="Helical" evidence="6">
    <location>
        <begin position="33"/>
        <end position="53"/>
    </location>
</feature>
<dbReference type="GO" id="GO:0055085">
    <property type="term" value="P:transmembrane transport"/>
    <property type="evidence" value="ECO:0007669"/>
    <property type="project" value="TreeGrafter"/>
</dbReference>
<dbReference type="PANTHER" id="PTHR21716:SF16">
    <property type="entry name" value="BLL1467 PROTEIN"/>
    <property type="match status" value="1"/>
</dbReference>
<keyword evidence="3 6" id="KW-0812">Transmembrane</keyword>
<dbReference type="InterPro" id="IPR002549">
    <property type="entry name" value="AI-2E-like"/>
</dbReference>
<dbReference type="GO" id="GO:0016020">
    <property type="term" value="C:membrane"/>
    <property type="evidence" value="ECO:0007669"/>
    <property type="project" value="UniProtKB-SubCell"/>
</dbReference>
<evidence type="ECO:0000313" key="7">
    <source>
        <dbReference type="EMBL" id="MBA2933253.1"/>
    </source>
</evidence>
<reference evidence="7 8" key="1">
    <citation type="submission" date="2020-07" db="EMBL/GenBank/DDBJ databases">
        <authorList>
            <person name="Sun Q."/>
        </authorList>
    </citation>
    <scope>NUCLEOTIDE SEQUENCE [LARGE SCALE GENOMIC DNA]</scope>
    <source>
        <strain evidence="7 8">CGMCC 1.13654</strain>
    </source>
</reference>
<evidence type="ECO:0000256" key="3">
    <source>
        <dbReference type="ARBA" id="ARBA00022692"/>
    </source>
</evidence>
<feature type="transmembrane region" description="Helical" evidence="6">
    <location>
        <begin position="275"/>
        <end position="294"/>
    </location>
</feature>
<evidence type="ECO:0000256" key="6">
    <source>
        <dbReference type="SAM" id="Phobius"/>
    </source>
</evidence>
<dbReference type="AlphaFoldDB" id="A0A838L186"/>
<comment type="caution">
    <text evidence="7">The sequence shown here is derived from an EMBL/GenBank/DDBJ whole genome shotgun (WGS) entry which is preliminary data.</text>
</comment>
<comment type="similarity">
    <text evidence="2">Belongs to the autoinducer-2 exporter (AI-2E) (TC 2.A.86) family.</text>
</comment>
<feature type="transmembrane region" description="Helical" evidence="6">
    <location>
        <begin position="233"/>
        <end position="255"/>
    </location>
</feature>